<dbReference type="InterPro" id="IPR009075">
    <property type="entry name" value="AcylCo_DH/oxidase_C"/>
</dbReference>
<evidence type="ECO:0000313" key="17">
    <source>
        <dbReference type="Proteomes" id="UP000705379"/>
    </source>
</evidence>
<dbReference type="InterPro" id="IPR009100">
    <property type="entry name" value="AcylCoA_DH/oxidase_NM_dom_sf"/>
</dbReference>
<dbReference type="PANTHER" id="PTHR43884:SF12">
    <property type="entry name" value="ISOVALERYL-COA DEHYDROGENASE, MITOCHONDRIAL-RELATED"/>
    <property type="match status" value="1"/>
</dbReference>
<dbReference type="Pfam" id="PF00441">
    <property type="entry name" value="Acyl-CoA_dh_1"/>
    <property type="match status" value="1"/>
</dbReference>
<dbReference type="InterPro" id="IPR046373">
    <property type="entry name" value="Acyl-CoA_Oxase/DH_mid-dom_sf"/>
</dbReference>
<dbReference type="InterPro" id="IPR006091">
    <property type="entry name" value="Acyl-CoA_Oxase/DH_mid-dom"/>
</dbReference>
<dbReference type="EC" id="3.13.1.4" evidence="8"/>
<comment type="caution">
    <text evidence="16">The sequence shown here is derived from an EMBL/GenBank/DDBJ whole genome shotgun (WGS) entry which is preliminary data.</text>
</comment>
<keyword evidence="3 12" id="KW-0285">Flavoprotein</keyword>
<keyword evidence="4 12" id="KW-0274">FAD</keyword>
<name>A0A944CFE4_9HYPH</name>
<evidence type="ECO:0000256" key="6">
    <source>
        <dbReference type="ARBA" id="ARBA00052938"/>
    </source>
</evidence>
<dbReference type="FunFam" id="1.20.140.10:FF:000004">
    <property type="entry name" value="Acyl-CoA dehydrogenase FadE25"/>
    <property type="match status" value="1"/>
</dbReference>
<dbReference type="InterPro" id="IPR013786">
    <property type="entry name" value="AcylCoA_DH/ox_N"/>
</dbReference>
<feature type="domain" description="Acyl-CoA dehydrogenase/oxidase C-terminal" evidence="13">
    <location>
        <begin position="232"/>
        <end position="380"/>
    </location>
</feature>
<evidence type="ECO:0000256" key="5">
    <source>
        <dbReference type="ARBA" id="ARBA00023002"/>
    </source>
</evidence>
<protein>
    <recommendedName>
        <fullName evidence="9">3-sulfinopropanoyl-CoA desulfinase</fullName>
        <ecNumber evidence="7">1.3.8.10</ecNumber>
        <ecNumber evidence="8">3.13.1.4</ecNumber>
    </recommendedName>
    <alternativeName>
        <fullName evidence="11">3-sulfinopropionyl coenzyme A desulfinase</fullName>
    </alternativeName>
    <alternativeName>
        <fullName evidence="10">Cyclohex-1-ene-1-carbonyl-CoA dehydrogenase</fullName>
    </alternativeName>
</protein>
<evidence type="ECO:0000256" key="2">
    <source>
        <dbReference type="ARBA" id="ARBA00009347"/>
    </source>
</evidence>
<evidence type="ECO:0000256" key="8">
    <source>
        <dbReference type="ARBA" id="ARBA00066461"/>
    </source>
</evidence>
<reference evidence="16" key="1">
    <citation type="submission" date="2018-08" db="EMBL/GenBank/DDBJ databases">
        <authorList>
            <person name="Jin W."/>
            <person name="Wang H."/>
            <person name="Yang Y."/>
            <person name="Li M."/>
            <person name="Liu J."/>
        </authorList>
    </citation>
    <scope>NUCLEOTIDE SEQUENCE</scope>
    <source>
        <strain evidence="16">AESS21</strain>
    </source>
</reference>
<dbReference type="Gene3D" id="1.20.140.10">
    <property type="entry name" value="Butyryl-CoA Dehydrogenase, subunit A, domain 3"/>
    <property type="match status" value="1"/>
</dbReference>
<dbReference type="PROSITE" id="PS00073">
    <property type="entry name" value="ACYL_COA_DH_2"/>
    <property type="match status" value="1"/>
</dbReference>
<dbReference type="GO" id="GO:0050660">
    <property type="term" value="F:flavin adenine dinucleotide binding"/>
    <property type="evidence" value="ECO:0007669"/>
    <property type="project" value="InterPro"/>
</dbReference>
<organism evidence="16 17">
    <name type="scientific">Roseibium polysiphoniae</name>
    <dbReference type="NCBI Taxonomy" id="2571221"/>
    <lineage>
        <taxon>Bacteria</taxon>
        <taxon>Pseudomonadati</taxon>
        <taxon>Pseudomonadota</taxon>
        <taxon>Alphaproteobacteria</taxon>
        <taxon>Hyphomicrobiales</taxon>
        <taxon>Stappiaceae</taxon>
        <taxon>Roseibium</taxon>
    </lineage>
</organism>
<dbReference type="Gene3D" id="2.40.110.10">
    <property type="entry name" value="Butyryl-CoA Dehydrogenase, subunit A, domain 2"/>
    <property type="match status" value="1"/>
</dbReference>
<dbReference type="InterPro" id="IPR037069">
    <property type="entry name" value="AcylCoA_DH/ox_N_sf"/>
</dbReference>
<evidence type="ECO:0000256" key="1">
    <source>
        <dbReference type="ARBA" id="ARBA00001974"/>
    </source>
</evidence>
<dbReference type="PROSITE" id="PS00072">
    <property type="entry name" value="ACYL_COA_DH_1"/>
    <property type="match status" value="1"/>
</dbReference>
<dbReference type="SUPFAM" id="SSF56645">
    <property type="entry name" value="Acyl-CoA dehydrogenase NM domain-like"/>
    <property type="match status" value="1"/>
</dbReference>
<comment type="catalytic activity">
    <reaction evidence="6">
        <text>3-sulfinopropanoyl-CoA + H2O = propanoyl-CoA + sulfite + H(+)</text>
        <dbReference type="Rhea" id="RHEA:41624"/>
        <dbReference type="ChEBI" id="CHEBI:15377"/>
        <dbReference type="ChEBI" id="CHEBI:15378"/>
        <dbReference type="ChEBI" id="CHEBI:17359"/>
        <dbReference type="ChEBI" id="CHEBI:57392"/>
        <dbReference type="ChEBI" id="CHEBI:78349"/>
        <dbReference type="EC" id="3.13.1.4"/>
    </reaction>
    <physiologicalReaction direction="left-to-right" evidence="6">
        <dbReference type="Rhea" id="RHEA:41625"/>
    </physiologicalReaction>
</comment>
<dbReference type="Pfam" id="PF02770">
    <property type="entry name" value="Acyl-CoA_dh_M"/>
    <property type="match status" value="1"/>
</dbReference>
<keyword evidence="5 12" id="KW-0560">Oxidoreductase</keyword>
<dbReference type="PIRSF" id="PIRSF016578">
    <property type="entry name" value="HsaA"/>
    <property type="match status" value="1"/>
</dbReference>
<evidence type="ECO:0000256" key="10">
    <source>
        <dbReference type="ARBA" id="ARBA00072305"/>
    </source>
</evidence>
<dbReference type="GO" id="GO:0003995">
    <property type="term" value="F:acyl-CoA dehydrogenase activity"/>
    <property type="evidence" value="ECO:0007669"/>
    <property type="project" value="InterPro"/>
</dbReference>
<evidence type="ECO:0000259" key="13">
    <source>
        <dbReference type="Pfam" id="PF00441"/>
    </source>
</evidence>
<evidence type="ECO:0000256" key="11">
    <source>
        <dbReference type="ARBA" id="ARBA00075603"/>
    </source>
</evidence>
<evidence type="ECO:0000259" key="14">
    <source>
        <dbReference type="Pfam" id="PF02770"/>
    </source>
</evidence>
<dbReference type="InterPro" id="IPR006089">
    <property type="entry name" value="Acyl-CoA_DH_CS"/>
</dbReference>
<evidence type="ECO:0000256" key="9">
    <source>
        <dbReference type="ARBA" id="ARBA00068311"/>
    </source>
</evidence>
<dbReference type="FunFam" id="2.40.110.10:FF:000001">
    <property type="entry name" value="Acyl-CoA dehydrogenase, mitochondrial"/>
    <property type="match status" value="1"/>
</dbReference>
<dbReference type="EMBL" id="QTKU01000003">
    <property type="protein sequence ID" value="MBS8261470.1"/>
    <property type="molecule type" value="Genomic_DNA"/>
</dbReference>
<dbReference type="Proteomes" id="UP000705379">
    <property type="component" value="Unassembled WGS sequence"/>
</dbReference>
<dbReference type="Pfam" id="PF02771">
    <property type="entry name" value="Acyl-CoA_dh_N"/>
    <property type="match status" value="1"/>
</dbReference>
<accession>A0A944CFE4</accession>
<evidence type="ECO:0000256" key="7">
    <source>
        <dbReference type="ARBA" id="ARBA00066362"/>
    </source>
</evidence>
<reference evidence="16" key="2">
    <citation type="journal article" date="2021" name="Microorganisms">
        <title>Bacterial Dimethylsulfoniopropionate Biosynthesis in the East China Sea.</title>
        <authorList>
            <person name="Liu J."/>
            <person name="Zhang Y."/>
            <person name="Liu J."/>
            <person name="Zhong H."/>
            <person name="Williams B.T."/>
            <person name="Zheng Y."/>
            <person name="Curson A.R.J."/>
            <person name="Sun C."/>
            <person name="Sun H."/>
            <person name="Song D."/>
            <person name="Wagner Mackenzie B."/>
            <person name="Bermejo Martinez A."/>
            <person name="Todd J.D."/>
            <person name="Zhang X.H."/>
        </authorList>
    </citation>
    <scope>NUCLEOTIDE SEQUENCE</scope>
    <source>
        <strain evidence="16">AESS21</strain>
    </source>
</reference>
<evidence type="ECO:0000256" key="3">
    <source>
        <dbReference type="ARBA" id="ARBA00022630"/>
    </source>
</evidence>
<comment type="similarity">
    <text evidence="2 12">Belongs to the acyl-CoA dehydrogenase family.</text>
</comment>
<sequence>MDFSFTEEQRMIADTANKLATDKLEPLAERLDNGEGRPEFLANLQLLADNGFMGLNLSSEYGGTEAGTIGFALAVEALAQGCASTAVTVSVTNMVGEVIQAVGSEEQKARYLPRLTDGRYAAGGFCLTESSAGSDPSSMKTRAAKDGNNYVLNGSKLYISSAEYAGVFVVWAVTDSDAPKGKGISCFLVEAGTPGLVIGKAEKKMGQTGSATNEVLFQDCRVPATAMMGQENEGFRIAVGELAGGRIGIAALALGVARKAMAAGKAYIKEREQFGRPLADMQGLQWLVADRETELEAAKLLIHQAAALKDSGKAFSKEASMAKLFASEAAQKATYTALQLHGGAGYIKDYPLERYARDARITTIYEGTSEVQRLIIAREVMKVV</sequence>
<dbReference type="PANTHER" id="PTHR43884">
    <property type="entry name" value="ACYL-COA DEHYDROGENASE"/>
    <property type="match status" value="1"/>
</dbReference>
<evidence type="ECO:0000259" key="15">
    <source>
        <dbReference type="Pfam" id="PF02771"/>
    </source>
</evidence>
<dbReference type="Gene3D" id="1.10.540.10">
    <property type="entry name" value="Acyl-CoA dehydrogenase/oxidase, N-terminal domain"/>
    <property type="match status" value="1"/>
</dbReference>
<dbReference type="InterPro" id="IPR036250">
    <property type="entry name" value="AcylCo_DH-like_C"/>
</dbReference>
<comment type="cofactor">
    <cofactor evidence="1 12">
        <name>FAD</name>
        <dbReference type="ChEBI" id="CHEBI:57692"/>
    </cofactor>
</comment>
<dbReference type="SUPFAM" id="SSF47203">
    <property type="entry name" value="Acyl-CoA dehydrogenase C-terminal domain-like"/>
    <property type="match status" value="1"/>
</dbReference>
<dbReference type="RefSeq" id="WP_213216838.1">
    <property type="nucleotide sequence ID" value="NZ_QTKU01000003.1"/>
</dbReference>
<dbReference type="EC" id="1.3.8.10" evidence="7"/>
<proteinExistence type="inferred from homology"/>
<evidence type="ECO:0000256" key="4">
    <source>
        <dbReference type="ARBA" id="ARBA00022827"/>
    </source>
</evidence>
<feature type="domain" description="Acyl-CoA dehydrogenase/oxidase N-terminal" evidence="15">
    <location>
        <begin position="6"/>
        <end position="118"/>
    </location>
</feature>
<evidence type="ECO:0000313" key="16">
    <source>
        <dbReference type="EMBL" id="MBS8261470.1"/>
    </source>
</evidence>
<gene>
    <name evidence="16" type="ORF">DYI23_14690</name>
</gene>
<dbReference type="AlphaFoldDB" id="A0A944CFE4"/>
<feature type="domain" description="Acyl-CoA oxidase/dehydrogenase middle" evidence="14">
    <location>
        <begin position="125"/>
        <end position="220"/>
    </location>
</feature>
<evidence type="ECO:0000256" key="12">
    <source>
        <dbReference type="RuleBase" id="RU362125"/>
    </source>
</evidence>